<feature type="disulfide bond" evidence="5">
    <location>
        <begin position="463"/>
        <end position="490"/>
    </location>
</feature>
<dbReference type="RefSeq" id="XP_026683000.1">
    <property type="nucleotide sequence ID" value="XM_026827199.1"/>
</dbReference>
<keyword evidence="4" id="KW-0325">Glycoprotein</keyword>
<dbReference type="InterPro" id="IPR013783">
    <property type="entry name" value="Ig-like_fold"/>
</dbReference>
<dbReference type="PANTHER" id="PTHR19325">
    <property type="entry name" value="COMPLEMENT COMPONENT-RELATED SUSHI DOMAIN-CONTAINING"/>
    <property type="match status" value="1"/>
</dbReference>
<feature type="domain" description="Sushi" evidence="7">
    <location>
        <begin position="744"/>
        <end position="803"/>
    </location>
</feature>
<evidence type="ECO:0000259" key="7">
    <source>
        <dbReference type="PROSITE" id="PS50923"/>
    </source>
</evidence>
<feature type="disulfide bond" evidence="5">
    <location>
        <begin position="308"/>
        <end position="335"/>
    </location>
</feature>
<name>A0A3Q0J3D9_DIACI</name>
<dbReference type="InterPro" id="IPR000436">
    <property type="entry name" value="Sushi_SCR_CCP_dom"/>
</dbReference>
<dbReference type="Pfam" id="PF00084">
    <property type="entry name" value="Sushi"/>
    <property type="match status" value="6"/>
</dbReference>
<evidence type="ECO:0000313" key="10">
    <source>
        <dbReference type="RefSeq" id="XP_026683000.1"/>
    </source>
</evidence>
<feature type="disulfide bond" evidence="5">
    <location>
        <begin position="714"/>
        <end position="741"/>
    </location>
</feature>
<protein>
    <submittedName>
        <fullName evidence="9">Sushi, von Willebrand factor type A, EGF and pentraxin domain-containing protein 1-like isoform X1</fullName>
    </submittedName>
    <submittedName>
        <fullName evidence="10">Sushi, von Willebrand factor type A, EGF and pentraxin domain-containing protein 1-like isoform X2</fullName>
    </submittedName>
</protein>
<keyword evidence="1 5" id="KW-0768">Sushi</keyword>
<feature type="domain" description="Sushi" evidence="7">
    <location>
        <begin position="426"/>
        <end position="492"/>
    </location>
</feature>
<feature type="domain" description="Sushi" evidence="7">
    <location>
        <begin position="1"/>
        <end position="45"/>
    </location>
</feature>
<dbReference type="InterPro" id="IPR050350">
    <property type="entry name" value="Compl-Cell_Adhes-Reg"/>
</dbReference>
<evidence type="ECO:0000256" key="3">
    <source>
        <dbReference type="ARBA" id="ARBA00023157"/>
    </source>
</evidence>
<dbReference type="SMART" id="SM00032">
    <property type="entry name" value="CCP"/>
    <property type="match status" value="10"/>
</dbReference>
<feature type="region of interest" description="Disordered" evidence="6">
    <location>
        <begin position="136"/>
        <end position="211"/>
    </location>
</feature>
<comment type="caution">
    <text evidence="5">Lacks conserved residue(s) required for the propagation of feature annotation.</text>
</comment>
<evidence type="ECO:0000256" key="4">
    <source>
        <dbReference type="ARBA" id="ARBA00023180"/>
    </source>
</evidence>
<dbReference type="SUPFAM" id="SSF48726">
    <property type="entry name" value="Immunoglobulin"/>
    <property type="match status" value="1"/>
</dbReference>
<feature type="compositionally biased region" description="Basic residues" evidence="6">
    <location>
        <begin position="193"/>
        <end position="207"/>
    </location>
</feature>
<dbReference type="CDD" id="cd00033">
    <property type="entry name" value="CCP"/>
    <property type="match status" value="5"/>
</dbReference>
<dbReference type="SUPFAM" id="SSF57535">
    <property type="entry name" value="Complement control module/SCR domain"/>
    <property type="match status" value="8"/>
</dbReference>
<dbReference type="PaxDb" id="121845-A0A3Q0J3D9"/>
<dbReference type="KEGG" id="dci:103514151"/>
<feature type="domain" description="Sushi" evidence="7">
    <location>
        <begin position="270"/>
        <end position="337"/>
    </location>
</feature>
<dbReference type="PROSITE" id="PS50923">
    <property type="entry name" value="SUSHI"/>
    <property type="match status" value="7"/>
</dbReference>
<dbReference type="AlphaFoldDB" id="A0A3Q0J3D9"/>
<feature type="disulfide bond" evidence="5">
    <location>
        <begin position="774"/>
        <end position="801"/>
    </location>
</feature>
<gene>
    <name evidence="9 10" type="primary">LOC103514151</name>
</gene>
<evidence type="ECO:0000256" key="1">
    <source>
        <dbReference type="ARBA" id="ARBA00022659"/>
    </source>
</evidence>
<feature type="domain" description="Sushi" evidence="7">
    <location>
        <begin position="686"/>
        <end position="743"/>
    </location>
</feature>
<dbReference type="Gene3D" id="2.60.40.10">
    <property type="entry name" value="Immunoglobulins"/>
    <property type="match status" value="1"/>
</dbReference>
<feature type="domain" description="Sushi" evidence="7">
    <location>
        <begin position="46"/>
        <end position="117"/>
    </location>
</feature>
<dbReference type="InterPro" id="IPR035976">
    <property type="entry name" value="Sushi/SCR/CCP_sf"/>
</dbReference>
<organism evidence="8 9">
    <name type="scientific">Diaphorina citri</name>
    <name type="common">Asian citrus psyllid</name>
    <dbReference type="NCBI Taxonomy" id="121845"/>
    <lineage>
        <taxon>Eukaryota</taxon>
        <taxon>Metazoa</taxon>
        <taxon>Ecdysozoa</taxon>
        <taxon>Arthropoda</taxon>
        <taxon>Hexapoda</taxon>
        <taxon>Insecta</taxon>
        <taxon>Pterygota</taxon>
        <taxon>Neoptera</taxon>
        <taxon>Paraneoptera</taxon>
        <taxon>Hemiptera</taxon>
        <taxon>Sternorrhyncha</taxon>
        <taxon>Psylloidea</taxon>
        <taxon>Psyllidae</taxon>
        <taxon>Diaphorininae</taxon>
        <taxon>Diaphorina</taxon>
    </lineage>
</organism>
<evidence type="ECO:0000313" key="9">
    <source>
        <dbReference type="RefSeq" id="XP_026682999.1"/>
    </source>
</evidence>
<keyword evidence="8" id="KW-1185">Reference proteome</keyword>
<evidence type="ECO:0000256" key="5">
    <source>
        <dbReference type="PROSITE-ProRule" id="PRU00302"/>
    </source>
</evidence>
<sequence>MVIAPKTDHGMRALFKCKDGFELRGENTTLCQYGEWVGASATCIEVYCPFPGYVENGRVMLVGSMGIYDYRPYVKKITNNKQIMYECEKNFVLSSGPPGATCIGGHWSPSELPKCTPGQHPRIRSKREARLRRLRRRNKRALSGQNSQAMRKQMTKSDKDKDKNNAIDTKDGRRNQQTEEEDILMGAIGPTGKKGKNGKKKFGRKKSTPCEEIPDEPQIEIIIEKPGKDDNVTYSNGVVVKINCSEGYQSNLGTDEAAKCMRGRWKPVKPACVIPPCVVPLLSHGSYVLPSNASDVEIQHNETIHASCIEGFIIQGPPSLSCSFGQWTAPSLPECFPAPCSLPEISNGHYTSGYRAGLTIGNGSTVTFQCDNEYVPSTFAPIECFLGILLPRNPGCKRDPHLYVAGSDMVRRGEIGAIDDLSGLRGSCSPPSRVSGSLVYKNGVLLQDKEKNFPDGTEVTFNCVGSIMGESISWRIACVDGQWIGRSLSCEDIQNSIAAVAKDNTSCIFANNEPNVLGYLGDKQIREENVEFAADTVLMFRCIDIGKYQMTGSKTRKCVNGEWDGDKATCFGLNQENDYAFEKPPTILLRHQLGPIAQSNDGKLIVYPGTILHMECLWIRRFGTPKWNISHEYRKYPEGWTSDPGRDAQLEYRLSIFHATKDDSGTYTCITPTRHTHSIEVVVKAVHCPPLPSRWNLIYSSTDTRLNTEVNCSCEHGNSLIGAPQLLCLPSGNWSYPVPSCESIECPDLSNLSDPNLRAAILSRHVGGQVLFSCTQGFGLSGPSQATCLPTGEWAQPFPSCSGVQACSYPGTVINGKMSAVKFYYSIGEEVTFTCYPDKIMEGSPTIRCLKNAKWSSSVPLCLSSYSLRRNNTNLGAAPAG</sequence>
<feature type="compositionally biased region" description="Basic and acidic residues" evidence="6">
    <location>
        <begin position="155"/>
        <end position="177"/>
    </location>
</feature>
<dbReference type="STRING" id="121845.A0A3Q0J3D9"/>
<feature type="domain" description="Sushi" evidence="7">
    <location>
        <begin position="805"/>
        <end position="864"/>
    </location>
</feature>
<reference evidence="9 10" key="1">
    <citation type="submission" date="2025-04" db="UniProtKB">
        <authorList>
            <consortium name="RefSeq"/>
        </authorList>
    </citation>
    <scope>IDENTIFICATION</scope>
</reference>
<evidence type="ECO:0000256" key="6">
    <source>
        <dbReference type="SAM" id="MobiDB-lite"/>
    </source>
</evidence>
<dbReference type="PANTHER" id="PTHR19325:SF560">
    <property type="entry name" value="SUSHI, VON WILLEBRAND FACTOR TYPE A, EGF AND PENTRAXIN DOMAIN-CONTAINING PROTEIN 1"/>
    <property type="match status" value="1"/>
</dbReference>
<dbReference type="RefSeq" id="XP_026682999.1">
    <property type="nucleotide sequence ID" value="XM_026827198.1"/>
</dbReference>
<dbReference type="GeneID" id="103514151"/>
<keyword evidence="2" id="KW-0677">Repeat</keyword>
<evidence type="ECO:0000256" key="2">
    <source>
        <dbReference type="ARBA" id="ARBA00022737"/>
    </source>
</evidence>
<feature type="disulfide bond" evidence="5">
    <location>
        <begin position="835"/>
        <end position="862"/>
    </location>
</feature>
<dbReference type="Gene3D" id="2.10.70.10">
    <property type="entry name" value="Complement Module, domain 1"/>
    <property type="match status" value="9"/>
</dbReference>
<accession>A0A3Q0J3D9</accession>
<keyword evidence="3 5" id="KW-1015">Disulfide bond</keyword>
<dbReference type="InterPro" id="IPR036179">
    <property type="entry name" value="Ig-like_dom_sf"/>
</dbReference>
<proteinExistence type="predicted"/>
<dbReference type="Proteomes" id="UP000079169">
    <property type="component" value="Unplaced"/>
</dbReference>
<evidence type="ECO:0000313" key="8">
    <source>
        <dbReference type="Proteomes" id="UP000079169"/>
    </source>
</evidence>